<evidence type="ECO:0000256" key="2">
    <source>
        <dbReference type="SAM" id="SignalP"/>
    </source>
</evidence>
<dbReference type="InterPro" id="IPR052976">
    <property type="entry name" value="Scoloptoxin-like"/>
</dbReference>
<evidence type="ECO:0000256" key="1">
    <source>
        <dbReference type="SAM" id="MobiDB-lite"/>
    </source>
</evidence>
<gene>
    <name evidence="5" type="primary">LOC112053786</name>
</gene>
<evidence type="ECO:0000313" key="5">
    <source>
        <dbReference type="RefSeq" id="XP_023949106.1"/>
    </source>
</evidence>
<evidence type="ECO:0000259" key="3">
    <source>
        <dbReference type="PROSITE" id="PS50940"/>
    </source>
</evidence>
<dbReference type="SUPFAM" id="SSF57625">
    <property type="entry name" value="Invertebrate chitin-binding proteins"/>
    <property type="match status" value="1"/>
</dbReference>
<proteinExistence type="predicted"/>
<dbReference type="AlphaFoldDB" id="A0A6J1NZT7"/>
<feature type="chain" id="PRO_5026901828" evidence="2">
    <location>
        <begin position="20"/>
        <end position="327"/>
    </location>
</feature>
<name>A0A6J1NZT7_BICAN</name>
<sequence>MATIFRCLLLVTFAIYVICDEVEMEVQSSSVMKMLREMVNQTAAEALNLPANATSIRENITDTFSCDNRTYGYYADVDNECQIFHVCLPTETPSGRNITYKFSFICPKETLFNQEVLVCTRPRESIPCEESPSFYDLNMEIGKIADPDKEDLDTNTNRQTENIPIKENVSKRKQNKNQNRKKQNIIMDALLKEAEEQMEMNEEFNDKPKDIEIEPQTKLDIQYNPDIKIVGPQSKPEIGIETTQYRPEVDVGMTQYNPEMKKESQYETEPKIEPVQYETEVNYETSKSKPNIPEMNDELENTRLGSERSSKRTGRKIWRGSMKFKTV</sequence>
<dbReference type="InterPro" id="IPR002557">
    <property type="entry name" value="Chitin-bd_dom"/>
</dbReference>
<feature type="region of interest" description="Disordered" evidence="1">
    <location>
        <begin position="260"/>
        <end position="327"/>
    </location>
</feature>
<reference evidence="5" key="1">
    <citation type="submission" date="2025-08" db="UniProtKB">
        <authorList>
            <consortium name="RefSeq"/>
        </authorList>
    </citation>
    <scope>IDENTIFICATION</scope>
</reference>
<dbReference type="Pfam" id="PF01607">
    <property type="entry name" value="CBM_14"/>
    <property type="match status" value="1"/>
</dbReference>
<keyword evidence="2" id="KW-0732">Signal</keyword>
<accession>A0A6J1NZT7</accession>
<dbReference type="GeneID" id="112053786"/>
<dbReference type="InterPro" id="IPR036508">
    <property type="entry name" value="Chitin-bd_dom_sf"/>
</dbReference>
<feature type="domain" description="Chitin-binding type-2" evidence="3">
    <location>
        <begin position="63"/>
        <end position="130"/>
    </location>
</feature>
<dbReference type="Proteomes" id="UP001652582">
    <property type="component" value="Chromosome 18"/>
</dbReference>
<evidence type="ECO:0000313" key="4">
    <source>
        <dbReference type="Proteomes" id="UP001652582"/>
    </source>
</evidence>
<dbReference type="PANTHER" id="PTHR22933:SF43">
    <property type="entry name" value="LP10131P"/>
    <property type="match status" value="1"/>
</dbReference>
<dbReference type="RefSeq" id="XP_023949106.1">
    <property type="nucleotide sequence ID" value="XM_024093338.2"/>
</dbReference>
<dbReference type="OrthoDB" id="6407151at2759"/>
<organism evidence="4 5">
    <name type="scientific">Bicyclus anynana</name>
    <name type="common">Squinting bush brown butterfly</name>
    <dbReference type="NCBI Taxonomy" id="110368"/>
    <lineage>
        <taxon>Eukaryota</taxon>
        <taxon>Metazoa</taxon>
        <taxon>Ecdysozoa</taxon>
        <taxon>Arthropoda</taxon>
        <taxon>Hexapoda</taxon>
        <taxon>Insecta</taxon>
        <taxon>Pterygota</taxon>
        <taxon>Neoptera</taxon>
        <taxon>Endopterygota</taxon>
        <taxon>Lepidoptera</taxon>
        <taxon>Glossata</taxon>
        <taxon>Ditrysia</taxon>
        <taxon>Papilionoidea</taxon>
        <taxon>Nymphalidae</taxon>
        <taxon>Satyrinae</taxon>
        <taxon>Satyrini</taxon>
        <taxon>Mycalesina</taxon>
        <taxon>Bicyclus</taxon>
    </lineage>
</organism>
<feature type="signal peptide" evidence="2">
    <location>
        <begin position="1"/>
        <end position="19"/>
    </location>
</feature>
<protein>
    <submittedName>
        <fullName evidence="5">Uncharacterized protein LOC112053786</fullName>
    </submittedName>
</protein>
<feature type="compositionally biased region" description="Basic and acidic residues" evidence="1">
    <location>
        <begin position="260"/>
        <end position="272"/>
    </location>
</feature>
<dbReference type="PROSITE" id="PS50940">
    <property type="entry name" value="CHIT_BIND_II"/>
    <property type="match status" value="1"/>
</dbReference>
<dbReference type="GO" id="GO:0008061">
    <property type="term" value="F:chitin binding"/>
    <property type="evidence" value="ECO:0007669"/>
    <property type="project" value="InterPro"/>
</dbReference>
<dbReference type="GO" id="GO:0005576">
    <property type="term" value="C:extracellular region"/>
    <property type="evidence" value="ECO:0007669"/>
    <property type="project" value="InterPro"/>
</dbReference>
<keyword evidence="4" id="KW-1185">Reference proteome</keyword>
<dbReference type="PANTHER" id="PTHR22933">
    <property type="entry name" value="FI18007P1-RELATED"/>
    <property type="match status" value="1"/>
</dbReference>
<dbReference type="SMART" id="SM00494">
    <property type="entry name" value="ChtBD2"/>
    <property type="match status" value="1"/>
</dbReference>
<dbReference type="KEGG" id="bany:112053786"/>